<feature type="active site" description="Proton acceptor; for dehydratase activity" evidence="6">
    <location>
        <position position="943"/>
    </location>
</feature>
<proteinExistence type="predicted"/>
<evidence type="ECO:0000259" key="8">
    <source>
        <dbReference type="PROSITE" id="PS52004"/>
    </source>
</evidence>
<dbReference type="GO" id="GO:0004315">
    <property type="term" value="F:3-oxoacyl-[acyl-carrier-protein] synthase activity"/>
    <property type="evidence" value="ECO:0007669"/>
    <property type="project" value="InterPro"/>
</dbReference>
<dbReference type="PANTHER" id="PTHR43775">
    <property type="entry name" value="FATTY ACID SYNTHASE"/>
    <property type="match status" value="1"/>
</dbReference>
<dbReference type="InterPro" id="IPR036291">
    <property type="entry name" value="NAD(P)-bd_dom_sf"/>
</dbReference>
<dbReference type="PROSITE" id="PS52019">
    <property type="entry name" value="PKS_MFAS_DH"/>
    <property type="match status" value="1"/>
</dbReference>
<dbReference type="FunFam" id="3.40.366.10:FF:000002">
    <property type="entry name" value="Probable polyketide synthase 2"/>
    <property type="match status" value="1"/>
</dbReference>
<dbReference type="InterPro" id="IPR049551">
    <property type="entry name" value="PKS_DH_C"/>
</dbReference>
<dbReference type="InterPro" id="IPR020807">
    <property type="entry name" value="PKS_DH"/>
</dbReference>
<evidence type="ECO:0000313" key="10">
    <source>
        <dbReference type="EMBL" id="QCT03391.1"/>
    </source>
</evidence>
<dbReference type="Gene3D" id="1.10.1200.10">
    <property type="entry name" value="ACP-like"/>
    <property type="match status" value="1"/>
</dbReference>
<keyword evidence="3" id="KW-0596">Phosphopantetheine</keyword>
<evidence type="ECO:0000256" key="6">
    <source>
        <dbReference type="PROSITE-ProRule" id="PRU01363"/>
    </source>
</evidence>
<evidence type="ECO:0000313" key="11">
    <source>
        <dbReference type="Proteomes" id="UP000300879"/>
    </source>
</evidence>
<dbReference type="InterPro" id="IPR013968">
    <property type="entry name" value="PKS_KR"/>
</dbReference>
<dbReference type="PANTHER" id="PTHR43775:SF37">
    <property type="entry name" value="SI:DKEY-61P9.11"/>
    <property type="match status" value="1"/>
</dbReference>
<protein>
    <submittedName>
        <fullName evidence="10">Polyketide synthase PksE</fullName>
    </submittedName>
</protein>
<gene>
    <name evidence="10" type="ORF">E6C60_2679</name>
</gene>
<dbReference type="SUPFAM" id="SSF47336">
    <property type="entry name" value="ACP-like"/>
    <property type="match status" value="1"/>
</dbReference>
<evidence type="ECO:0000256" key="2">
    <source>
        <dbReference type="ARBA" id="ARBA00004789"/>
    </source>
</evidence>
<dbReference type="PROSITE" id="PS50075">
    <property type="entry name" value="CARRIER"/>
    <property type="match status" value="1"/>
</dbReference>
<feature type="active site" description="Proton donor; for dehydratase activity" evidence="6">
    <location>
        <position position="1109"/>
    </location>
</feature>
<dbReference type="InterPro" id="IPR014030">
    <property type="entry name" value="Ketoacyl_synth_N"/>
</dbReference>
<dbReference type="GO" id="GO:0006633">
    <property type="term" value="P:fatty acid biosynthetic process"/>
    <property type="evidence" value="ECO:0007669"/>
    <property type="project" value="InterPro"/>
</dbReference>
<dbReference type="InterPro" id="IPR050091">
    <property type="entry name" value="PKS_NRPS_Biosynth_Enz"/>
</dbReference>
<dbReference type="InterPro" id="IPR020841">
    <property type="entry name" value="PKS_Beta-ketoAc_synthase_dom"/>
</dbReference>
<dbReference type="Gene3D" id="3.30.70.3290">
    <property type="match status" value="1"/>
</dbReference>
<comment type="pathway">
    <text evidence="2">Antibiotic biosynthesis; bacillaene biosynthesis.</text>
</comment>
<dbReference type="Gene3D" id="3.40.366.10">
    <property type="entry name" value="Malonyl-Coenzyme A Acyl Carrier Protein, domain 2"/>
    <property type="match status" value="1"/>
</dbReference>
<dbReference type="CDD" id="cd08955">
    <property type="entry name" value="KR_2_FAS_SDR_x"/>
    <property type="match status" value="1"/>
</dbReference>
<feature type="region of interest" description="C-terminal hotdog fold" evidence="6">
    <location>
        <begin position="1048"/>
        <end position="1192"/>
    </location>
</feature>
<keyword evidence="5" id="KW-0808">Transferase</keyword>
<organism evidence="10 11">
    <name type="scientific">Paenibacillus algicola</name>
    <dbReference type="NCBI Taxonomy" id="2565926"/>
    <lineage>
        <taxon>Bacteria</taxon>
        <taxon>Bacillati</taxon>
        <taxon>Bacillota</taxon>
        <taxon>Bacilli</taxon>
        <taxon>Bacillales</taxon>
        <taxon>Paenibacillaceae</taxon>
        <taxon>Paenibacillus</taxon>
    </lineage>
</organism>
<dbReference type="InterPro" id="IPR032821">
    <property type="entry name" value="PKS_assoc"/>
</dbReference>
<evidence type="ECO:0000259" key="9">
    <source>
        <dbReference type="PROSITE" id="PS52019"/>
    </source>
</evidence>
<dbReference type="InterPro" id="IPR049552">
    <property type="entry name" value="PKS_DH_N"/>
</dbReference>
<evidence type="ECO:0000259" key="7">
    <source>
        <dbReference type="PROSITE" id="PS50075"/>
    </source>
</evidence>
<dbReference type="InterPro" id="IPR042104">
    <property type="entry name" value="PKS_dehydratase_sf"/>
</dbReference>
<dbReference type="InterPro" id="IPR016035">
    <property type="entry name" value="Acyl_Trfase/lysoPLipase"/>
</dbReference>
<comment type="function">
    <text evidence="1">Involved in some intermediate steps for the synthesis of the antibiotic polyketide bacillaene which is involved in secondary metabolism.</text>
</comment>
<dbReference type="OrthoDB" id="9765680at2"/>
<dbReference type="SUPFAM" id="SSF51735">
    <property type="entry name" value="NAD(P)-binding Rossmann-fold domains"/>
    <property type="match status" value="2"/>
</dbReference>
<dbReference type="SMART" id="SM00823">
    <property type="entry name" value="PKS_PP"/>
    <property type="match status" value="1"/>
</dbReference>
<keyword evidence="11" id="KW-1185">Reference proteome</keyword>
<dbReference type="Gene3D" id="3.10.129.110">
    <property type="entry name" value="Polyketide synthase dehydratase"/>
    <property type="match status" value="1"/>
</dbReference>
<dbReference type="Pfam" id="PF21089">
    <property type="entry name" value="PKS_DH_N"/>
    <property type="match status" value="1"/>
</dbReference>
<dbReference type="Gene3D" id="3.40.47.10">
    <property type="match status" value="1"/>
</dbReference>
<dbReference type="InterPro" id="IPR016036">
    <property type="entry name" value="Malonyl_transacylase_ACP-bd"/>
</dbReference>
<dbReference type="EMBL" id="CP040396">
    <property type="protein sequence ID" value="QCT03391.1"/>
    <property type="molecule type" value="Genomic_DNA"/>
</dbReference>
<dbReference type="PROSITE" id="PS00606">
    <property type="entry name" value="KS3_1"/>
    <property type="match status" value="1"/>
</dbReference>
<dbReference type="GO" id="GO:0071770">
    <property type="term" value="P:DIM/DIP cell wall layer assembly"/>
    <property type="evidence" value="ECO:0007669"/>
    <property type="project" value="TreeGrafter"/>
</dbReference>
<evidence type="ECO:0000256" key="5">
    <source>
        <dbReference type="ARBA" id="ARBA00022679"/>
    </source>
</evidence>
<dbReference type="FunFam" id="3.40.47.10:FF:000019">
    <property type="entry name" value="Polyketide synthase type I"/>
    <property type="match status" value="1"/>
</dbReference>
<dbReference type="CDD" id="cd00833">
    <property type="entry name" value="PKS"/>
    <property type="match status" value="1"/>
</dbReference>
<dbReference type="Pfam" id="PF00550">
    <property type="entry name" value="PP-binding"/>
    <property type="match status" value="1"/>
</dbReference>
<dbReference type="SMART" id="SM00826">
    <property type="entry name" value="PKS_DH"/>
    <property type="match status" value="1"/>
</dbReference>
<dbReference type="SMART" id="SM00827">
    <property type="entry name" value="PKS_AT"/>
    <property type="match status" value="1"/>
</dbReference>
<dbReference type="GO" id="GO:0005886">
    <property type="term" value="C:plasma membrane"/>
    <property type="evidence" value="ECO:0007669"/>
    <property type="project" value="TreeGrafter"/>
</dbReference>
<evidence type="ECO:0000256" key="4">
    <source>
        <dbReference type="ARBA" id="ARBA00022553"/>
    </source>
</evidence>
<feature type="region of interest" description="N-terminal hotdog fold" evidence="6">
    <location>
        <begin position="914"/>
        <end position="1033"/>
    </location>
</feature>
<dbReference type="GO" id="GO:0031177">
    <property type="term" value="F:phosphopantetheine binding"/>
    <property type="evidence" value="ECO:0007669"/>
    <property type="project" value="InterPro"/>
</dbReference>
<feature type="domain" description="PKS/mFAS DH" evidence="9">
    <location>
        <begin position="914"/>
        <end position="1192"/>
    </location>
</feature>
<feature type="domain" description="Ketosynthase family 3 (KS3)" evidence="8">
    <location>
        <begin position="10"/>
        <end position="437"/>
    </location>
</feature>
<dbReference type="SMART" id="SM00822">
    <property type="entry name" value="PKS_KR"/>
    <property type="match status" value="1"/>
</dbReference>
<reference evidence="10 11" key="1">
    <citation type="submission" date="2019-05" db="EMBL/GenBank/DDBJ databases">
        <authorList>
            <person name="Chen C."/>
        </authorList>
    </citation>
    <scope>NUCLEOTIDE SEQUENCE [LARGE SCALE GENOMIC DNA]</scope>
    <source>
        <strain evidence="10 11">HB172198</strain>
    </source>
</reference>
<dbReference type="SUPFAM" id="SSF53901">
    <property type="entry name" value="Thiolase-like"/>
    <property type="match status" value="1"/>
</dbReference>
<dbReference type="InterPro" id="IPR049900">
    <property type="entry name" value="PKS_mFAS_DH"/>
</dbReference>
<dbReference type="PROSITE" id="PS52004">
    <property type="entry name" value="KS3_2"/>
    <property type="match status" value="1"/>
</dbReference>
<dbReference type="Pfam" id="PF00698">
    <property type="entry name" value="Acyl_transf_1"/>
    <property type="match status" value="1"/>
</dbReference>
<dbReference type="InterPro" id="IPR057326">
    <property type="entry name" value="KR_dom"/>
</dbReference>
<dbReference type="InterPro" id="IPR020806">
    <property type="entry name" value="PKS_PP-bd"/>
</dbReference>
<dbReference type="GO" id="GO:0004312">
    <property type="term" value="F:fatty acid synthase activity"/>
    <property type="evidence" value="ECO:0007669"/>
    <property type="project" value="TreeGrafter"/>
</dbReference>
<dbReference type="InterPro" id="IPR016039">
    <property type="entry name" value="Thiolase-like"/>
</dbReference>
<sequence>MSSGDSSEVREPIAVIGMGCRFPGGARNLEDFWSMLCQGVDGIGEIPEDRWNISSYYDPDRSKAGKTNTQWGGFLEQIDQFDAAFFGISPREASLMDPQQRLLLEVCWEALENGGQVAERLKGTKTGVFMGGFTLDYKLLQFAESNRHLVDSHTATGAMMTLLANRISYFFDFRGPSISLDTACSSSLVAVHLACQSIWSGESLQALAGGVNVMLKPDYFIAESKAGMLSPDGRSKAFDSRANGYVRGEGAGVILLKPLTQALKDGDPIHALIQGTGVNQDGHSSGITVPRGESQRQLMQDVYREANIAPCNVQYVEAHGTGTPVGDPIEANALGSVLSEGRSEGNVCYIGSVKTNIGHTEAAAGIAGFIKTVLCLKHRQIPQHLHLREGNPDIEFDRLRLRIPQELTPWPESEGPRIAGVNSFGFGGTNAHVILQEAPEASSLCSSLVQNQGEVTEDYLIPLSARSDTALQAYASHLLDSVRDQESPASVKQLGYGLALRREHHSCRTAIVSSSTEECIAKLNDLQSEEFPLAASASSLNRDGSAASLPRIVFVYTGMGPQWWAMGRQLFEQESIFREAVIHIDDIFRSYSGWSLQDAMLAEEQDSRMQDTEVAQPANFAVQIGLTALWRSWGIEPAAIVGHSAGEVAAAYAAGAMSLEEAVRVIYHRSSLQQTTTGQGRLVAVGLPLQQARSRIQGISQSVSIAAINSPGSVTLVGDPTMLQPLTEELEAEGVFCKYLQVNVPYHSHYMDPLQTELMDVLHDLELRPESVPLYSTATGHKVAGSDLDAEYWWRNVREPVYFASAVQDILEDGYRLFLEVGPHPVLGSSIKECLQKQGVEGYVLPSLRRSAPERRTMLESLGLLYAHGCHVRWDVLYPDQVPFIPFPSYPWQRERHWQESAASIQDRIEKEVHPLLGRRIPSPDPTWEVELDLWRLSYLNDHRIQNAIVFPGAGYVEMGMAAMREWYGKAAHALYTEHISFVKALFIDNKSTVKLRIIVDPQASSFSIYSNPQNSEWTLHAEGKVRPFQGKRDAERLHITDLQQRCRKEVDSDVCYEHFKTMGLEYGKSFQGIRQLWQGEGEALASVNVPLDISSDLTSYRIHPAVLDVCFQVMAAALPISTQSSSVYMPVRVGEGFVFGDLTPTMWIYAKITQQNEQGLEGDIQLLDEAGHVILEIRGCHAVSLRDEQEPASKKQSHYELRWELQQRDNDITPLSANTGRWIVLQDRQGAADKLVAELEQRGHSCIRVYSDPDMRYRSDLALGRYWVNPLNPNDFSSLLQDIMDADDADLAGIVHLWSLDAASAGSLDLEGLQKAQDEGVLATMHLVQAMSNRIWRKKPKLWLVTRNCQAVQNHGQPLEIAQSMIWGLARTIGHQEHMDMWGGIVDLEDVDDAGRLADELLSSDGEDQIAFRGGERYILRLKDQAESPYQVPAALRADSSYLITGGLGGLGLLIARWMVERGARRLILLGRESLPPRSRWSDPIDNHTLAHRIKAVQELERMGASVHVAGFDIADEKELARFVADYEREHWPAIRGIVHTAGVAQPQLLIQMDQQQFRNVLRPKVMGAWNLHSQFADKPLDFFVLFSSIASVVVSPGQSNYSAGNAFLDAVAHYRQRLGLPALSINWGPWGEVGMATQLDLITFFSHRGLYPMSNEQGLKAMEILLGQQSVQATVVAADWPVVAEKNFPMGIAPIMLEQLVVQQGDTQAQQGPSNHSVDILSQLQRLPDMEARKHLLEQYITEVASSILRIQSSQLLPDHPIHAWGLDSMMAIEMKNVIESRLGTTVAVVELLKGSSVAQLVALLLPQLPVPGEKNDSDEVQALLSEAESLSLEEVEALLQEAAAGRGNEHA</sequence>
<dbReference type="Pfam" id="PF08659">
    <property type="entry name" value="KR"/>
    <property type="match status" value="1"/>
</dbReference>
<feature type="domain" description="Carrier" evidence="7">
    <location>
        <begin position="1737"/>
        <end position="1811"/>
    </location>
</feature>
<dbReference type="InterPro" id="IPR009081">
    <property type="entry name" value="PP-bd_ACP"/>
</dbReference>
<dbReference type="Gene3D" id="3.40.50.720">
    <property type="entry name" value="NAD(P)-binding Rossmann-like Domain"/>
    <property type="match status" value="1"/>
</dbReference>
<keyword evidence="4" id="KW-0597">Phosphoprotein</keyword>
<dbReference type="Pfam" id="PF16197">
    <property type="entry name" value="KAsynt_C_assoc"/>
    <property type="match status" value="1"/>
</dbReference>
<evidence type="ECO:0000256" key="3">
    <source>
        <dbReference type="ARBA" id="ARBA00022450"/>
    </source>
</evidence>
<dbReference type="Pfam" id="PF14765">
    <property type="entry name" value="PS-DH"/>
    <property type="match status" value="1"/>
</dbReference>
<dbReference type="InterPro" id="IPR014043">
    <property type="entry name" value="Acyl_transferase_dom"/>
</dbReference>
<dbReference type="InterPro" id="IPR036736">
    <property type="entry name" value="ACP-like_sf"/>
</dbReference>
<accession>A0A4P8XP33</accession>
<dbReference type="Proteomes" id="UP000300879">
    <property type="component" value="Chromosome"/>
</dbReference>
<name>A0A4P8XP33_9BACL</name>
<dbReference type="KEGG" id="palo:E6C60_2679"/>
<dbReference type="SMART" id="SM00825">
    <property type="entry name" value="PKS_KS"/>
    <property type="match status" value="1"/>
</dbReference>
<dbReference type="SUPFAM" id="SSF55048">
    <property type="entry name" value="Probable ACP-binding domain of malonyl-CoA ACP transacylase"/>
    <property type="match status" value="1"/>
</dbReference>
<dbReference type="SUPFAM" id="SSF52151">
    <property type="entry name" value="FabD/lysophospholipase-like"/>
    <property type="match status" value="1"/>
</dbReference>
<dbReference type="Pfam" id="PF00109">
    <property type="entry name" value="ketoacyl-synt"/>
    <property type="match status" value="1"/>
</dbReference>
<evidence type="ECO:0000256" key="1">
    <source>
        <dbReference type="ARBA" id="ARBA00003299"/>
    </source>
</evidence>
<dbReference type="Pfam" id="PF02801">
    <property type="entry name" value="Ketoacyl-synt_C"/>
    <property type="match status" value="1"/>
</dbReference>
<dbReference type="InterPro" id="IPR001227">
    <property type="entry name" value="Ac_transferase_dom_sf"/>
</dbReference>
<dbReference type="InterPro" id="IPR014031">
    <property type="entry name" value="Ketoacyl_synth_C"/>
</dbReference>
<dbReference type="InterPro" id="IPR018201">
    <property type="entry name" value="Ketoacyl_synth_AS"/>
</dbReference>
<dbReference type="GO" id="GO:0005737">
    <property type="term" value="C:cytoplasm"/>
    <property type="evidence" value="ECO:0007669"/>
    <property type="project" value="TreeGrafter"/>
</dbReference>